<dbReference type="EMBL" id="JALHLG010000005">
    <property type="protein sequence ID" value="MCJ2186051.1"/>
    <property type="molecule type" value="Genomic_DNA"/>
</dbReference>
<dbReference type="RefSeq" id="WP_243918251.1">
    <property type="nucleotide sequence ID" value="NZ_JALHLG010000005.1"/>
</dbReference>
<reference evidence="1 2" key="1">
    <citation type="submission" date="2022-04" db="EMBL/GenBank/DDBJ databases">
        <title>Identification of a novel bacterium isolated from mangrove sediments.</title>
        <authorList>
            <person name="Pan X."/>
        </authorList>
    </citation>
    <scope>NUCLEOTIDE SEQUENCE [LARGE SCALE GENOMIC DNA]</scope>
    <source>
        <strain evidence="1 2">B2638</strain>
    </source>
</reference>
<gene>
    <name evidence="1" type="ORF">MTR66_04395</name>
</gene>
<proteinExistence type="predicted"/>
<comment type="caution">
    <text evidence="1">The sequence shown here is derived from an EMBL/GenBank/DDBJ whole genome shotgun (WGS) entry which is preliminary data.</text>
</comment>
<dbReference type="Proteomes" id="UP001202281">
    <property type="component" value="Unassembled WGS sequence"/>
</dbReference>
<keyword evidence="2" id="KW-1185">Reference proteome</keyword>
<sequence>MTLKLSPFPYRHPELVSGSILPISRPVRTGKWTLKQVQGDGRFAEIW</sequence>
<protein>
    <submittedName>
        <fullName evidence="1">Uncharacterized protein</fullName>
    </submittedName>
</protein>
<organism evidence="1 2">
    <name type="scientific">Novosphingobium beihaiensis</name>
    <dbReference type="NCBI Taxonomy" id="2930389"/>
    <lineage>
        <taxon>Bacteria</taxon>
        <taxon>Pseudomonadati</taxon>
        <taxon>Pseudomonadota</taxon>
        <taxon>Alphaproteobacteria</taxon>
        <taxon>Sphingomonadales</taxon>
        <taxon>Sphingomonadaceae</taxon>
        <taxon>Novosphingobium</taxon>
    </lineage>
</organism>
<accession>A0ABT0BLW2</accession>
<name>A0ABT0BLW2_9SPHN</name>
<evidence type="ECO:0000313" key="2">
    <source>
        <dbReference type="Proteomes" id="UP001202281"/>
    </source>
</evidence>
<evidence type="ECO:0000313" key="1">
    <source>
        <dbReference type="EMBL" id="MCJ2186051.1"/>
    </source>
</evidence>